<reference evidence="2 3" key="1">
    <citation type="submission" date="2019-03" db="EMBL/GenBank/DDBJ databases">
        <title>Genomic Encyclopedia of Type Strains, Phase IV (KMG-IV): sequencing the most valuable type-strain genomes for metagenomic binning, comparative biology and taxonomic classification.</title>
        <authorList>
            <person name="Goeker M."/>
        </authorList>
    </citation>
    <scope>NUCLEOTIDE SEQUENCE [LARGE SCALE GENOMIC DNA]</scope>
    <source>
        <strain evidence="2 3">DSM 13587</strain>
    </source>
</reference>
<feature type="transmembrane region" description="Helical" evidence="1">
    <location>
        <begin position="47"/>
        <end position="71"/>
    </location>
</feature>
<keyword evidence="1" id="KW-0472">Membrane</keyword>
<accession>A0A4R3MYJ6</accession>
<evidence type="ECO:0000256" key="1">
    <source>
        <dbReference type="SAM" id="Phobius"/>
    </source>
</evidence>
<protein>
    <submittedName>
        <fullName evidence="2">Uncharacterized protein</fullName>
    </submittedName>
</protein>
<gene>
    <name evidence="2" type="ORF">EDC35_104322</name>
</gene>
<keyword evidence="1" id="KW-1133">Transmembrane helix</keyword>
<dbReference type="RefSeq" id="WP_132977052.1">
    <property type="nucleotide sequence ID" value="NZ_SMAO01000004.1"/>
</dbReference>
<feature type="transmembrane region" description="Helical" evidence="1">
    <location>
        <begin position="122"/>
        <end position="139"/>
    </location>
</feature>
<name>A0A4R3MYJ6_9GAMM</name>
<dbReference type="EMBL" id="SMAO01000004">
    <property type="protein sequence ID" value="TCT21464.1"/>
    <property type="molecule type" value="Genomic_DNA"/>
</dbReference>
<keyword evidence="3" id="KW-1185">Reference proteome</keyword>
<feature type="transmembrane region" description="Helical" evidence="1">
    <location>
        <begin position="148"/>
        <end position="166"/>
    </location>
</feature>
<feature type="transmembrane region" description="Helical" evidence="1">
    <location>
        <begin position="172"/>
        <end position="191"/>
    </location>
</feature>
<comment type="caution">
    <text evidence="2">The sequence shown here is derived from an EMBL/GenBank/DDBJ whole genome shotgun (WGS) entry which is preliminary data.</text>
</comment>
<keyword evidence="1" id="KW-0812">Transmembrane</keyword>
<organism evidence="2 3">
    <name type="scientific">Thiobaca trueperi</name>
    <dbReference type="NCBI Taxonomy" id="127458"/>
    <lineage>
        <taxon>Bacteria</taxon>
        <taxon>Pseudomonadati</taxon>
        <taxon>Pseudomonadota</taxon>
        <taxon>Gammaproteobacteria</taxon>
        <taxon>Chromatiales</taxon>
        <taxon>Chromatiaceae</taxon>
        <taxon>Thiobaca</taxon>
    </lineage>
</organism>
<dbReference type="OrthoDB" id="9973485at2"/>
<evidence type="ECO:0000313" key="2">
    <source>
        <dbReference type="EMBL" id="TCT21464.1"/>
    </source>
</evidence>
<proteinExistence type="predicted"/>
<dbReference type="AlphaFoldDB" id="A0A4R3MYJ6"/>
<feature type="transmembrane region" description="Helical" evidence="1">
    <location>
        <begin position="7"/>
        <end position="27"/>
    </location>
</feature>
<sequence>MNVEQHVLLIIQSAIPMFILPTSMIFVNRLLIQHLDNRGMYSVPPFSWLPILAGLILCAAALDAMEVTSWLNPEGIWLSDYWSLRLDELYDIWLNPFDILFALIAGLIQLRLDMLDDSWRPWVFQALFWIALAVALLAWRSWQAMRGVLLFCWATLTTMVVGYMAVIILAWIMYWLNFWLLFVIFIFLYLYDQDGDLPQRSPL</sequence>
<dbReference type="Proteomes" id="UP000295717">
    <property type="component" value="Unassembled WGS sequence"/>
</dbReference>
<evidence type="ECO:0000313" key="3">
    <source>
        <dbReference type="Proteomes" id="UP000295717"/>
    </source>
</evidence>